<dbReference type="PANTHER" id="PTHR43857">
    <property type="entry name" value="BLR7761 PROTEIN"/>
    <property type="match status" value="1"/>
</dbReference>
<dbReference type="Pfam" id="PF01042">
    <property type="entry name" value="Ribonuc_L-PSP"/>
    <property type="match status" value="1"/>
</dbReference>
<dbReference type="CDD" id="cd00448">
    <property type="entry name" value="YjgF_YER057c_UK114_family"/>
    <property type="match status" value="1"/>
</dbReference>
<dbReference type="PANTHER" id="PTHR43857:SF1">
    <property type="entry name" value="YJGH FAMILY PROTEIN"/>
    <property type="match status" value="1"/>
</dbReference>
<organism evidence="1 2">
    <name type="scientific">Nocardiopsis ansamitocini</name>
    <dbReference type="NCBI Taxonomy" id="1670832"/>
    <lineage>
        <taxon>Bacteria</taxon>
        <taxon>Bacillati</taxon>
        <taxon>Actinomycetota</taxon>
        <taxon>Actinomycetes</taxon>
        <taxon>Streptosporangiales</taxon>
        <taxon>Nocardiopsidaceae</taxon>
        <taxon>Nocardiopsis</taxon>
    </lineage>
</organism>
<dbReference type="InterPro" id="IPR035959">
    <property type="entry name" value="RutC-like_sf"/>
</dbReference>
<sequence length="145" mass="15365">MDTSCEDSEMTVRRFTPEGMMQPTPYHHVAVGTGTRHVHVSGQIARLADSTPVAPGDLAGQVAQALRATATGLAGAGATFADVLRLTFYVTEWEPERIGAFMAGVESVAEEIGLPQPLPPSSLIGVDYLFEPDVLVEVEATALLD</sequence>
<accession>A0A9W6P9X2</accession>
<protein>
    <submittedName>
        <fullName evidence="1">Enamine deaminase RidA</fullName>
    </submittedName>
</protein>
<dbReference type="EMBL" id="BSQG01000008">
    <property type="protein sequence ID" value="GLU49707.1"/>
    <property type="molecule type" value="Genomic_DNA"/>
</dbReference>
<proteinExistence type="predicted"/>
<dbReference type="SUPFAM" id="SSF55298">
    <property type="entry name" value="YjgF-like"/>
    <property type="match status" value="1"/>
</dbReference>
<comment type="caution">
    <text evidence="1">The sequence shown here is derived from an EMBL/GenBank/DDBJ whole genome shotgun (WGS) entry which is preliminary data.</text>
</comment>
<keyword evidence="2" id="KW-1185">Reference proteome</keyword>
<reference evidence="1" key="1">
    <citation type="submission" date="2023-02" db="EMBL/GenBank/DDBJ databases">
        <title>Nocardiopsis ansamitocini NBRC 112285.</title>
        <authorList>
            <person name="Ichikawa N."/>
            <person name="Sato H."/>
            <person name="Tonouchi N."/>
        </authorList>
    </citation>
    <scope>NUCLEOTIDE SEQUENCE</scope>
    <source>
        <strain evidence="1">NBRC 112285</strain>
    </source>
</reference>
<dbReference type="AlphaFoldDB" id="A0A9W6P9X2"/>
<dbReference type="Proteomes" id="UP001165092">
    <property type="component" value="Unassembled WGS sequence"/>
</dbReference>
<dbReference type="Gene3D" id="3.30.1330.40">
    <property type="entry name" value="RutC-like"/>
    <property type="match status" value="1"/>
</dbReference>
<evidence type="ECO:0000313" key="2">
    <source>
        <dbReference type="Proteomes" id="UP001165092"/>
    </source>
</evidence>
<dbReference type="InterPro" id="IPR006175">
    <property type="entry name" value="YjgF/YER057c/UK114"/>
</dbReference>
<evidence type="ECO:0000313" key="1">
    <source>
        <dbReference type="EMBL" id="GLU49707.1"/>
    </source>
</evidence>
<name>A0A9W6P9X2_9ACTN</name>
<gene>
    <name evidence="1" type="ORF">Nans01_40580</name>
</gene>